<gene>
    <name evidence="2" type="ORF">CYMTET_27350</name>
</gene>
<dbReference type="Proteomes" id="UP001190700">
    <property type="component" value="Unassembled WGS sequence"/>
</dbReference>
<evidence type="ECO:0000313" key="2">
    <source>
        <dbReference type="EMBL" id="KAK3263877.1"/>
    </source>
</evidence>
<dbReference type="EMBL" id="LGRX02014972">
    <property type="protein sequence ID" value="KAK3263877.1"/>
    <property type="molecule type" value="Genomic_DNA"/>
</dbReference>
<evidence type="ECO:0000313" key="3">
    <source>
        <dbReference type="Proteomes" id="UP001190700"/>
    </source>
</evidence>
<proteinExistence type="predicted"/>
<feature type="region of interest" description="Disordered" evidence="1">
    <location>
        <begin position="245"/>
        <end position="278"/>
    </location>
</feature>
<name>A0AAE0FQF4_9CHLO</name>
<reference evidence="2 3" key="1">
    <citation type="journal article" date="2015" name="Genome Biol. Evol.">
        <title>Comparative Genomics of a Bacterivorous Green Alga Reveals Evolutionary Causalities and Consequences of Phago-Mixotrophic Mode of Nutrition.</title>
        <authorList>
            <person name="Burns J.A."/>
            <person name="Paasch A."/>
            <person name="Narechania A."/>
            <person name="Kim E."/>
        </authorList>
    </citation>
    <scope>NUCLEOTIDE SEQUENCE [LARGE SCALE GENOMIC DNA]</scope>
    <source>
        <strain evidence="2 3">PLY_AMNH</strain>
    </source>
</reference>
<keyword evidence="3" id="KW-1185">Reference proteome</keyword>
<sequence length="402" mass="43081">MSSGRSPAWDAWDSADVRSVLESPRDLQVGPSVPRKEWESAQFEVLGGISALAAPLAGVPEEAVEQTRTLVEISLLVEGASAGATVAFTGATTWDLPRGSWSAVRPGAKRTSGQGATSPMEARFKAVLDRSQGKREAWDLGKCARVRAAVLAEGAALRMSLVLHASEHEWKRPARALEAVDFPEMKWAIPALEDEDCDIDELPGSASASLDQWYVLVQLLRERVRDMQVFVRGKEPSASFTDVMDERFGGKRARSPSPPRAAERPVAPAPAGAGGPQPLTEERREALALMAAGMRTVSEEQLQQALNGSLDPASLPKASGERALRPVIPRHSGGDLSGLDLRVYPGVDLDSSERFVLGDDGKLTWSGTKTKSRCTSLAEWERGFCCAAQGEIGQAAQVDGAF</sequence>
<evidence type="ECO:0000256" key="1">
    <source>
        <dbReference type="SAM" id="MobiDB-lite"/>
    </source>
</evidence>
<protein>
    <submittedName>
        <fullName evidence="2">Uncharacterized protein</fullName>
    </submittedName>
</protein>
<accession>A0AAE0FQF4</accession>
<dbReference type="AlphaFoldDB" id="A0AAE0FQF4"/>
<comment type="caution">
    <text evidence="2">The sequence shown here is derived from an EMBL/GenBank/DDBJ whole genome shotgun (WGS) entry which is preliminary data.</text>
</comment>
<organism evidence="2 3">
    <name type="scientific">Cymbomonas tetramitiformis</name>
    <dbReference type="NCBI Taxonomy" id="36881"/>
    <lineage>
        <taxon>Eukaryota</taxon>
        <taxon>Viridiplantae</taxon>
        <taxon>Chlorophyta</taxon>
        <taxon>Pyramimonadophyceae</taxon>
        <taxon>Pyramimonadales</taxon>
        <taxon>Pyramimonadaceae</taxon>
        <taxon>Cymbomonas</taxon>
    </lineage>
</organism>